<dbReference type="GO" id="GO:0046872">
    <property type="term" value="F:metal ion binding"/>
    <property type="evidence" value="ECO:0007669"/>
    <property type="project" value="UniProtKB-KW"/>
</dbReference>
<feature type="domain" description="Enoyl reductase (ER)" evidence="6">
    <location>
        <begin position="23"/>
        <end position="375"/>
    </location>
</feature>
<comment type="similarity">
    <text evidence="2">Belongs to the zinc-containing alcohol dehydrogenase family.</text>
</comment>
<keyword evidence="8" id="KW-1185">Reference proteome</keyword>
<dbReference type="AlphaFoldDB" id="A0A316UGT8"/>
<protein>
    <submittedName>
        <fullName evidence="7">GroES-like protein</fullName>
    </submittedName>
</protein>
<evidence type="ECO:0000313" key="7">
    <source>
        <dbReference type="EMBL" id="PWN24537.1"/>
    </source>
</evidence>
<dbReference type="InterPro" id="IPR013154">
    <property type="entry name" value="ADH-like_N"/>
</dbReference>
<dbReference type="GO" id="GO:0004022">
    <property type="term" value="F:alcohol dehydrogenase (NAD+) activity"/>
    <property type="evidence" value="ECO:0007669"/>
    <property type="project" value="TreeGrafter"/>
</dbReference>
<evidence type="ECO:0000256" key="5">
    <source>
        <dbReference type="ARBA" id="ARBA00023002"/>
    </source>
</evidence>
<dbReference type="GO" id="GO:0005737">
    <property type="term" value="C:cytoplasm"/>
    <property type="evidence" value="ECO:0007669"/>
    <property type="project" value="TreeGrafter"/>
</dbReference>
<evidence type="ECO:0000256" key="1">
    <source>
        <dbReference type="ARBA" id="ARBA00001947"/>
    </source>
</evidence>
<organism evidence="7 8">
    <name type="scientific">Jaminaea rosea</name>
    <dbReference type="NCBI Taxonomy" id="1569628"/>
    <lineage>
        <taxon>Eukaryota</taxon>
        <taxon>Fungi</taxon>
        <taxon>Dikarya</taxon>
        <taxon>Basidiomycota</taxon>
        <taxon>Ustilaginomycotina</taxon>
        <taxon>Exobasidiomycetes</taxon>
        <taxon>Microstromatales</taxon>
        <taxon>Microstromatales incertae sedis</taxon>
        <taxon>Jaminaea</taxon>
    </lineage>
</organism>
<keyword evidence="4" id="KW-0862">Zinc</keyword>
<dbReference type="Gene3D" id="3.90.180.10">
    <property type="entry name" value="Medium-chain alcohol dehydrogenases, catalytic domain"/>
    <property type="match status" value="1"/>
</dbReference>
<reference evidence="7 8" key="1">
    <citation type="journal article" date="2018" name="Mol. Biol. Evol.">
        <title>Broad Genomic Sampling Reveals a Smut Pathogenic Ancestry of the Fungal Clade Ustilaginomycotina.</title>
        <authorList>
            <person name="Kijpornyongpan T."/>
            <person name="Mondo S.J."/>
            <person name="Barry K."/>
            <person name="Sandor L."/>
            <person name="Lee J."/>
            <person name="Lipzen A."/>
            <person name="Pangilinan J."/>
            <person name="LaButti K."/>
            <person name="Hainaut M."/>
            <person name="Henrissat B."/>
            <person name="Grigoriev I.V."/>
            <person name="Spatafora J.W."/>
            <person name="Aime M.C."/>
        </authorList>
    </citation>
    <scope>NUCLEOTIDE SEQUENCE [LARGE SCALE GENOMIC DNA]</scope>
    <source>
        <strain evidence="7 8">MCA 5214</strain>
    </source>
</reference>
<dbReference type="InterPro" id="IPR013149">
    <property type="entry name" value="ADH-like_C"/>
</dbReference>
<name>A0A316UGT8_9BASI</name>
<keyword evidence="5" id="KW-0560">Oxidoreductase</keyword>
<dbReference type="OrthoDB" id="1879366at2759"/>
<dbReference type="PANTHER" id="PTHR42940">
    <property type="entry name" value="ALCOHOL DEHYDROGENASE 1-RELATED"/>
    <property type="match status" value="1"/>
</dbReference>
<proteinExistence type="inferred from homology"/>
<gene>
    <name evidence="7" type="ORF">BDZ90DRAFT_98921</name>
</gene>
<dbReference type="InterPro" id="IPR036291">
    <property type="entry name" value="NAD(P)-bd_dom_sf"/>
</dbReference>
<evidence type="ECO:0000256" key="3">
    <source>
        <dbReference type="ARBA" id="ARBA00022723"/>
    </source>
</evidence>
<evidence type="ECO:0000313" key="8">
    <source>
        <dbReference type="Proteomes" id="UP000245884"/>
    </source>
</evidence>
<dbReference type="STRING" id="1569628.A0A316UGT8"/>
<dbReference type="InterPro" id="IPR011032">
    <property type="entry name" value="GroES-like_sf"/>
</dbReference>
<dbReference type="Gene3D" id="3.40.50.720">
    <property type="entry name" value="NAD(P)-binding Rossmann-like Domain"/>
    <property type="match status" value="1"/>
</dbReference>
<dbReference type="SUPFAM" id="SSF51735">
    <property type="entry name" value="NAD(P)-binding Rossmann-fold domains"/>
    <property type="match status" value="1"/>
</dbReference>
<keyword evidence="3" id="KW-0479">Metal-binding</keyword>
<sequence length="381" mass="40790">MPSADIPPKMRGLLLERFVEGKGEDDPYTLRSDIPFDASSLKPTDVVIRAAVAGVCHTDIMTVRGEMKRFLKEGLPIVPSHEPTGVIVALGSEAASEKSAPATGGKRPLKEGDRVGSLAHKEPCGQCEECKANRPKFCGNVSFLGISDKHGGLAEYLIADYRFVAQLPDEVSFETGAPLMCAGLTIYTAIKALQLEKGKHVCIVGAGALGHIGSQIAKSKRLRVSVLDARDAPLELCNSLRLKPDATYNCGKVDADDEQAVAAVVKAIGGEPDATIVTTDAIPAFKLAINITRKHGQMQVVGQPADPIPIPFYPLIFRDLRVTGSLLGNQQDLKELVDLVGREGIEVKTKTFKLDELPKLLGELHSPTFAGKAVVRVGEDQ</sequence>
<dbReference type="SUPFAM" id="SSF50129">
    <property type="entry name" value="GroES-like"/>
    <property type="match status" value="1"/>
</dbReference>
<dbReference type="Proteomes" id="UP000245884">
    <property type="component" value="Unassembled WGS sequence"/>
</dbReference>
<comment type="cofactor">
    <cofactor evidence="1">
        <name>Zn(2+)</name>
        <dbReference type="ChEBI" id="CHEBI:29105"/>
    </cofactor>
</comment>
<dbReference type="Pfam" id="PF00107">
    <property type="entry name" value="ADH_zinc_N"/>
    <property type="match status" value="1"/>
</dbReference>
<evidence type="ECO:0000256" key="4">
    <source>
        <dbReference type="ARBA" id="ARBA00022833"/>
    </source>
</evidence>
<dbReference type="GeneID" id="37031819"/>
<dbReference type="InterPro" id="IPR020843">
    <property type="entry name" value="ER"/>
</dbReference>
<dbReference type="EMBL" id="KZ819680">
    <property type="protein sequence ID" value="PWN24537.1"/>
    <property type="molecule type" value="Genomic_DNA"/>
</dbReference>
<evidence type="ECO:0000256" key="2">
    <source>
        <dbReference type="ARBA" id="ARBA00008072"/>
    </source>
</evidence>
<dbReference type="SMART" id="SM00829">
    <property type="entry name" value="PKS_ER"/>
    <property type="match status" value="1"/>
</dbReference>
<accession>A0A316UGT8</accession>
<dbReference type="PANTHER" id="PTHR42940:SF8">
    <property type="entry name" value="VACUOLAR PROTEIN SORTING-ASSOCIATED PROTEIN 11"/>
    <property type="match status" value="1"/>
</dbReference>
<dbReference type="RefSeq" id="XP_025359149.1">
    <property type="nucleotide sequence ID" value="XM_025509996.1"/>
</dbReference>
<dbReference type="Pfam" id="PF08240">
    <property type="entry name" value="ADH_N"/>
    <property type="match status" value="1"/>
</dbReference>
<evidence type="ECO:0000259" key="6">
    <source>
        <dbReference type="SMART" id="SM00829"/>
    </source>
</evidence>